<dbReference type="InterPro" id="IPR001387">
    <property type="entry name" value="Cro/C1-type_HTH"/>
</dbReference>
<evidence type="ECO:0000259" key="4">
    <source>
        <dbReference type="PROSITE" id="PS50943"/>
    </source>
</evidence>
<dbReference type="GO" id="GO:0003677">
    <property type="term" value="F:DNA binding"/>
    <property type="evidence" value="ECO:0007669"/>
    <property type="project" value="UniProtKB-KW"/>
</dbReference>
<feature type="domain" description="HTH cro/C1-type" evidence="4">
    <location>
        <begin position="14"/>
        <end position="68"/>
    </location>
</feature>
<evidence type="ECO:0000256" key="3">
    <source>
        <dbReference type="ARBA" id="ARBA00023163"/>
    </source>
</evidence>
<dbReference type="SUPFAM" id="SSF47413">
    <property type="entry name" value="lambda repressor-like DNA-binding domains"/>
    <property type="match status" value="1"/>
</dbReference>
<keyword evidence="2" id="KW-0238">DNA-binding</keyword>
<dbReference type="GO" id="GO:0005829">
    <property type="term" value="C:cytosol"/>
    <property type="evidence" value="ECO:0007669"/>
    <property type="project" value="TreeGrafter"/>
</dbReference>
<dbReference type="Pfam" id="PF01381">
    <property type="entry name" value="HTH_3"/>
    <property type="match status" value="1"/>
</dbReference>
<organism evidence="5 6">
    <name type="scientific">Alicyclobacillus macrosporangiidus</name>
    <dbReference type="NCBI Taxonomy" id="392015"/>
    <lineage>
        <taxon>Bacteria</taxon>
        <taxon>Bacillati</taxon>
        <taxon>Bacillota</taxon>
        <taxon>Bacilli</taxon>
        <taxon>Bacillales</taxon>
        <taxon>Alicyclobacillaceae</taxon>
        <taxon>Alicyclobacillus</taxon>
    </lineage>
</organism>
<evidence type="ECO:0000256" key="1">
    <source>
        <dbReference type="ARBA" id="ARBA00023015"/>
    </source>
</evidence>
<dbReference type="eggNOG" id="COG1396">
    <property type="taxonomic scope" value="Bacteria"/>
</dbReference>
<dbReference type="CDD" id="cd00093">
    <property type="entry name" value="HTH_XRE"/>
    <property type="match status" value="1"/>
</dbReference>
<gene>
    <name evidence="5" type="ORF">SAMN05421543_10124</name>
</gene>
<dbReference type="RefSeq" id="WP_074948419.1">
    <property type="nucleotide sequence ID" value="NZ_FPBV01000001.1"/>
</dbReference>
<dbReference type="Gene3D" id="2.60.120.10">
    <property type="entry name" value="Jelly Rolls"/>
    <property type="match status" value="1"/>
</dbReference>
<dbReference type="PANTHER" id="PTHR46797:SF23">
    <property type="entry name" value="HTH-TYPE TRANSCRIPTIONAL REGULATOR SUTR"/>
    <property type="match status" value="1"/>
</dbReference>
<accession>A0A1I7F2F3</accession>
<dbReference type="InterPro" id="IPR014710">
    <property type="entry name" value="RmlC-like_jellyroll"/>
</dbReference>
<dbReference type="Gene3D" id="1.10.260.40">
    <property type="entry name" value="lambda repressor-like DNA-binding domains"/>
    <property type="match status" value="1"/>
</dbReference>
<dbReference type="InterPro" id="IPR010982">
    <property type="entry name" value="Lambda_DNA-bd_dom_sf"/>
</dbReference>
<keyword evidence="1" id="KW-0805">Transcription regulation</keyword>
<dbReference type="InterPro" id="IPR011051">
    <property type="entry name" value="RmlC_Cupin_sf"/>
</dbReference>
<evidence type="ECO:0000256" key="2">
    <source>
        <dbReference type="ARBA" id="ARBA00023125"/>
    </source>
</evidence>
<dbReference type="AlphaFoldDB" id="A0A1I7F2F3"/>
<protein>
    <submittedName>
        <fullName evidence="5">Cupin domain-containing protein</fullName>
    </submittedName>
</protein>
<keyword evidence="6" id="KW-1185">Reference proteome</keyword>
<dbReference type="SMART" id="SM00530">
    <property type="entry name" value="HTH_XRE"/>
    <property type="match status" value="1"/>
</dbReference>
<dbReference type="CDD" id="cd02209">
    <property type="entry name" value="cupin_XRE_C"/>
    <property type="match status" value="1"/>
</dbReference>
<dbReference type="EMBL" id="FPBV01000001">
    <property type="protein sequence ID" value="SFU30320.1"/>
    <property type="molecule type" value="Genomic_DNA"/>
</dbReference>
<dbReference type="Proteomes" id="UP000183508">
    <property type="component" value="Unassembled WGS sequence"/>
</dbReference>
<reference evidence="6" key="1">
    <citation type="submission" date="2016-10" db="EMBL/GenBank/DDBJ databases">
        <authorList>
            <person name="Varghese N."/>
        </authorList>
    </citation>
    <scope>NUCLEOTIDE SEQUENCE [LARGE SCALE GENOMIC DNA]</scope>
    <source>
        <strain evidence="6">DSM 17980</strain>
    </source>
</reference>
<dbReference type="Pfam" id="PF07883">
    <property type="entry name" value="Cupin_2"/>
    <property type="match status" value="1"/>
</dbReference>
<dbReference type="STRING" id="392015.SAMN05421543_10124"/>
<dbReference type="PROSITE" id="PS50943">
    <property type="entry name" value="HTH_CROC1"/>
    <property type="match status" value="1"/>
</dbReference>
<dbReference type="PANTHER" id="PTHR46797">
    <property type="entry name" value="HTH-TYPE TRANSCRIPTIONAL REGULATOR"/>
    <property type="match status" value="1"/>
</dbReference>
<dbReference type="GO" id="GO:0003700">
    <property type="term" value="F:DNA-binding transcription factor activity"/>
    <property type="evidence" value="ECO:0007669"/>
    <property type="project" value="TreeGrafter"/>
</dbReference>
<dbReference type="InterPro" id="IPR013096">
    <property type="entry name" value="Cupin_2"/>
</dbReference>
<dbReference type="eggNOG" id="COG1917">
    <property type="taxonomic scope" value="Bacteria"/>
</dbReference>
<dbReference type="InterPro" id="IPR050807">
    <property type="entry name" value="TransReg_Diox_bact_type"/>
</dbReference>
<dbReference type="SUPFAM" id="SSF51182">
    <property type="entry name" value="RmlC-like cupins"/>
    <property type="match status" value="1"/>
</dbReference>
<sequence>MESDRVTAQIGAILRRLRKERGWTLDRLAEATGVSKPMLGQIERGESNPTVVTLWKIATGLGVPFSAFLQPLEAPRVTVVRREEQPVVADDGGGYVVRSLLAIRHPHAAEVYDVHLAAGCVHAAEAHGPGVSEGLWVHQGVLTLIAGEHRYTLEEGDAAVFRADLAHVYENGGDGMCAFTVFLTYARAGESPLP</sequence>
<proteinExistence type="predicted"/>
<evidence type="ECO:0000313" key="6">
    <source>
        <dbReference type="Proteomes" id="UP000183508"/>
    </source>
</evidence>
<name>A0A1I7F2F3_9BACL</name>
<keyword evidence="3" id="KW-0804">Transcription</keyword>
<evidence type="ECO:0000313" key="5">
    <source>
        <dbReference type="EMBL" id="SFU30320.1"/>
    </source>
</evidence>